<dbReference type="EMBL" id="SDMP01000010">
    <property type="protein sequence ID" value="RYR34655.1"/>
    <property type="molecule type" value="Genomic_DNA"/>
</dbReference>
<feature type="region of interest" description="Disordered" evidence="1">
    <location>
        <begin position="81"/>
        <end position="102"/>
    </location>
</feature>
<evidence type="ECO:0000256" key="1">
    <source>
        <dbReference type="SAM" id="MobiDB-lite"/>
    </source>
</evidence>
<dbReference type="AlphaFoldDB" id="A0A445B7K4"/>
<reference evidence="2 3" key="1">
    <citation type="submission" date="2019-01" db="EMBL/GenBank/DDBJ databases">
        <title>Sequencing of cultivated peanut Arachis hypogaea provides insights into genome evolution and oil improvement.</title>
        <authorList>
            <person name="Chen X."/>
        </authorList>
    </citation>
    <scope>NUCLEOTIDE SEQUENCE [LARGE SCALE GENOMIC DNA]</scope>
    <source>
        <strain evidence="3">cv. Fuhuasheng</strain>
        <tissue evidence="2">Leaves</tissue>
    </source>
</reference>
<proteinExistence type="predicted"/>
<dbReference type="Gramene" id="arahy.Tifrunner.gnm2.ann2.Ah10g159300.1">
    <property type="protein sequence ID" value="arahy.Tifrunner.gnm2.ann2.Ah10g159300.1-CDS"/>
    <property type="gene ID" value="arahy.Tifrunner.gnm2.ann2.Ah10g159300"/>
</dbReference>
<feature type="region of interest" description="Disordered" evidence="1">
    <location>
        <begin position="1"/>
        <end position="34"/>
    </location>
</feature>
<accession>A0A445B7K4</accession>
<keyword evidence="3" id="KW-1185">Reference proteome</keyword>
<organism evidence="2 3">
    <name type="scientific">Arachis hypogaea</name>
    <name type="common">Peanut</name>
    <dbReference type="NCBI Taxonomy" id="3818"/>
    <lineage>
        <taxon>Eukaryota</taxon>
        <taxon>Viridiplantae</taxon>
        <taxon>Streptophyta</taxon>
        <taxon>Embryophyta</taxon>
        <taxon>Tracheophyta</taxon>
        <taxon>Spermatophyta</taxon>
        <taxon>Magnoliopsida</taxon>
        <taxon>eudicotyledons</taxon>
        <taxon>Gunneridae</taxon>
        <taxon>Pentapetalae</taxon>
        <taxon>rosids</taxon>
        <taxon>fabids</taxon>
        <taxon>Fabales</taxon>
        <taxon>Fabaceae</taxon>
        <taxon>Papilionoideae</taxon>
        <taxon>50 kb inversion clade</taxon>
        <taxon>dalbergioids sensu lato</taxon>
        <taxon>Dalbergieae</taxon>
        <taxon>Pterocarpus clade</taxon>
        <taxon>Arachis</taxon>
    </lineage>
</organism>
<name>A0A445B7K4_ARAHY</name>
<dbReference type="Proteomes" id="UP000289738">
    <property type="component" value="Chromosome A10"/>
</dbReference>
<evidence type="ECO:0000313" key="2">
    <source>
        <dbReference type="EMBL" id="RYR34655.1"/>
    </source>
</evidence>
<gene>
    <name evidence="2" type="ORF">Ahy_A10g049635</name>
</gene>
<sequence length="130" mass="14759">MSYMKDQPRSSVKHQKSESNSTYNTGESNPGNNLWTDGLICAFEFVQGRKKPIKHKSPLKISDKLNLDVYQCKRPDKDILSHHSSVNSLRDSSLGASDDDKESQFSSMNWVVGLLVARFQWWQTLALAEP</sequence>
<feature type="compositionally biased region" description="Polar residues" evidence="1">
    <location>
        <begin position="18"/>
        <end position="34"/>
    </location>
</feature>
<comment type="caution">
    <text evidence="2">The sequence shown here is derived from an EMBL/GenBank/DDBJ whole genome shotgun (WGS) entry which is preliminary data.</text>
</comment>
<protein>
    <submittedName>
        <fullName evidence="2">Uncharacterized protein</fullName>
    </submittedName>
</protein>
<evidence type="ECO:0000313" key="3">
    <source>
        <dbReference type="Proteomes" id="UP000289738"/>
    </source>
</evidence>
<feature type="compositionally biased region" description="Polar residues" evidence="1">
    <location>
        <begin position="82"/>
        <end position="95"/>
    </location>
</feature>